<dbReference type="SUPFAM" id="SSF55031">
    <property type="entry name" value="Bacterial exopeptidase dimerisation domain"/>
    <property type="match status" value="1"/>
</dbReference>
<name>A0A9P3UT97_LYOSH</name>
<dbReference type="AlphaFoldDB" id="A0A9P3UT97"/>
<dbReference type="Pfam" id="PF01546">
    <property type="entry name" value="Peptidase_M20"/>
    <property type="match status" value="1"/>
</dbReference>
<keyword evidence="4" id="KW-1185">Reference proteome</keyword>
<dbReference type="NCBIfam" id="TIGR01891">
    <property type="entry name" value="amidohydrolases"/>
    <property type="match status" value="1"/>
</dbReference>
<evidence type="ECO:0000313" key="4">
    <source>
        <dbReference type="Proteomes" id="UP001063166"/>
    </source>
</evidence>
<dbReference type="EMBL" id="BRPK01000013">
    <property type="protein sequence ID" value="GLB43360.1"/>
    <property type="molecule type" value="Genomic_DNA"/>
</dbReference>
<evidence type="ECO:0000256" key="1">
    <source>
        <dbReference type="ARBA" id="ARBA00006247"/>
    </source>
</evidence>
<dbReference type="Gene3D" id="3.40.630.10">
    <property type="entry name" value="Zn peptidases"/>
    <property type="match status" value="1"/>
</dbReference>
<dbReference type="InterPro" id="IPR011650">
    <property type="entry name" value="Peptidase_M20_dimer"/>
</dbReference>
<dbReference type="Gene3D" id="3.30.70.360">
    <property type="match status" value="1"/>
</dbReference>
<dbReference type="InterPro" id="IPR036264">
    <property type="entry name" value="Bact_exopeptidase_dim_dom"/>
</dbReference>
<dbReference type="InterPro" id="IPR002933">
    <property type="entry name" value="Peptidase_M20"/>
</dbReference>
<dbReference type="Proteomes" id="UP001063166">
    <property type="component" value="Unassembled WGS sequence"/>
</dbReference>
<dbReference type="GO" id="GO:0016805">
    <property type="term" value="F:dipeptidase activity"/>
    <property type="evidence" value="ECO:0007669"/>
    <property type="project" value="TreeGrafter"/>
</dbReference>
<dbReference type="InterPro" id="IPR052030">
    <property type="entry name" value="Peptidase_M20/M20A_hydrolases"/>
</dbReference>
<dbReference type="PANTHER" id="PTHR30575:SF0">
    <property type="entry name" value="XAA-ARG DIPEPTIDASE"/>
    <property type="match status" value="1"/>
</dbReference>
<dbReference type="PANTHER" id="PTHR30575">
    <property type="entry name" value="PEPTIDASE M20"/>
    <property type="match status" value="1"/>
</dbReference>
<dbReference type="FunFam" id="3.30.70.360:FF:000004">
    <property type="entry name" value="Peptidase M20 domain-containing protein 2"/>
    <property type="match status" value="1"/>
</dbReference>
<evidence type="ECO:0000313" key="3">
    <source>
        <dbReference type="EMBL" id="GLB43360.1"/>
    </source>
</evidence>
<dbReference type="InterPro" id="IPR017439">
    <property type="entry name" value="Amidohydrolase"/>
</dbReference>
<sequence>MSQRPRLESDAKPGCFSGFNLARLLRRKSSSDVDTCLRGGDTVGDQKSEVNELTGGAGRHRNLLPYGDGVDWATNFESPPSYCPPEYLLNDAKMPVLDAEIIKTIEAKLDGLDPQLRVLSLKIHDHPELAFKETYAHDIMTDFMEQHGFNVTRHYAGLDTAWRAEYTFGRGGRVLGVNSEMDALPGIGHACGHNLIAICGLGIAVAVKTALEVHRVPGKVVILGTPGEEGVGGKIILLERDAYKAMDVCLMAHPGPGPIGSSSNGTTSAAQSMYVEYSGKAAHAAAAPWEGKNALDAAVIAYSSISALRQQMKPDLRVHGIIEGSNWTANTIPDNARLTYIVRAPNKKDLADALERVKGCFWGAAASTGCKVKIEMHPAYYDLRQNSALGNEFARNVISRYDMTVNDVGSAASTDFGNVTYELPSLHPLFAIPTEINGGNHTPAFTKSAGTKEAHTATMKVTKGLALTGFRVLSDCNFFDEVKAAFEADKKARAAL</sequence>
<organism evidence="3 4">
    <name type="scientific">Lyophyllum shimeji</name>
    <name type="common">Hon-shimeji</name>
    <name type="synonym">Tricholoma shimeji</name>
    <dbReference type="NCBI Taxonomy" id="47721"/>
    <lineage>
        <taxon>Eukaryota</taxon>
        <taxon>Fungi</taxon>
        <taxon>Dikarya</taxon>
        <taxon>Basidiomycota</taxon>
        <taxon>Agaricomycotina</taxon>
        <taxon>Agaricomycetes</taxon>
        <taxon>Agaricomycetidae</taxon>
        <taxon>Agaricales</taxon>
        <taxon>Tricholomatineae</taxon>
        <taxon>Lyophyllaceae</taxon>
        <taxon>Lyophyllum</taxon>
    </lineage>
</organism>
<comment type="similarity">
    <text evidence="1">Belongs to the peptidase M20A family.</text>
</comment>
<dbReference type="SUPFAM" id="SSF53187">
    <property type="entry name" value="Zn-dependent exopeptidases"/>
    <property type="match status" value="1"/>
</dbReference>
<comment type="caution">
    <text evidence="3">The sequence shown here is derived from an EMBL/GenBank/DDBJ whole genome shotgun (WGS) entry which is preliminary data.</text>
</comment>
<dbReference type="CDD" id="cd05672">
    <property type="entry name" value="M20_ACY1L2-like"/>
    <property type="match status" value="1"/>
</dbReference>
<evidence type="ECO:0000259" key="2">
    <source>
        <dbReference type="Pfam" id="PF07687"/>
    </source>
</evidence>
<reference evidence="3" key="1">
    <citation type="submission" date="2022-07" db="EMBL/GenBank/DDBJ databases">
        <title>The genome of Lyophyllum shimeji provides insight into the initial evolution of ectomycorrhizal fungal genome.</title>
        <authorList>
            <person name="Kobayashi Y."/>
            <person name="Shibata T."/>
            <person name="Hirakawa H."/>
            <person name="Shigenobu S."/>
            <person name="Nishiyama T."/>
            <person name="Yamada A."/>
            <person name="Hasebe M."/>
            <person name="Kawaguchi M."/>
        </authorList>
    </citation>
    <scope>NUCLEOTIDE SEQUENCE</scope>
    <source>
        <strain evidence="3">AT787</strain>
    </source>
</reference>
<accession>A0A9P3UT97</accession>
<proteinExistence type="inferred from homology"/>
<dbReference type="Pfam" id="PF07687">
    <property type="entry name" value="M20_dimer"/>
    <property type="match status" value="1"/>
</dbReference>
<feature type="domain" description="Peptidase M20 dimerisation" evidence="2">
    <location>
        <begin position="272"/>
        <end position="358"/>
    </location>
</feature>
<protein>
    <submittedName>
        <fullName evidence="3">Peptidase family M20/M25/M40</fullName>
    </submittedName>
</protein>
<dbReference type="OrthoDB" id="6119954at2759"/>
<gene>
    <name evidence="3" type="ORF">LshimejAT787_1302610</name>
</gene>